<reference evidence="6 7" key="1">
    <citation type="submission" date="2019-08" db="EMBL/GenBank/DDBJ databases">
        <title>Paraburkholderia sp. DCY113.</title>
        <authorList>
            <person name="Kang J."/>
        </authorList>
    </citation>
    <scope>NUCLEOTIDE SEQUENCE [LARGE SCALE GENOMIC DNA]</scope>
    <source>
        <strain evidence="6 7">DCY113</strain>
    </source>
</reference>
<evidence type="ECO:0000256" key="2">
    <source>
        <dbReference type="ARBA" id="ARBA00022630"/>
    </source>
</evidence>
<sequence length="551" mass="59493">MTSCGVYMFAGSRRAREADVIVVGSGAAGLTAAILAHDHGANVAIVERSPYVGGTSAVSGGGIWIPTNSHMHEVGVADSRDEAFAYCKSLTMERVEHALLETFVDTAPTMIRYLEDKTDLRFTALSTPDYHPEVYGARGGGRSLEPVPFDARTLGDWQSRIRVPNALSFPVTLQEAFVTYQAFYRPWKVPQDLVVKRMANGLVTMGQALVAGLLKAVLDRRIPILLNSRANALLRDGGRIVGIRSVLNGQRVEMRARAVILASGGFEWNEDLKAKFLSGPIPAPNSPPINEGDGLLMAMEVGADLANLSEVWHYPSVAIPGETYEGREMVRGIKAERSGPHIIWVNGQGKRFVNEASSYNAVGKIFFSPDTSLPAYRNLPAWAIFDSQYRAKYVVGTTMPEDPDPEWLSKAETLEELANKVGIHPDGLADTVRRWNMFVAEGKDREFGKGDSAFDRFQGDHEASHPNLGTIERGPFYALPIQPGALGTKGGPRTDCRAQVLSVRGEPICGLYAAGNVAASIAGPAYFGVGGTLGPAMTWGYLAGLNAAKET</sequence>
<dbReference type="PRINTS" id="PR00411">
    <property type="entry name" value="PNDRDTASEI"/>
</dbReference>
<evidence type="ECO:0000256" key="4">
    <source>
        <dbReference type="ARBA" id="ARBA00023002"/>
    </source>
</evidence>
<accession>A0A5B0FXT1</accession>
<dbReference type="InterPro" id="IPR050315">
    <property type="entry name" value="FAD-oxidoreductase_2"/>
</dbReference>
<comment type="cofactor">
    <cofactor evidence="1">
        <name>FAD</name>
        <dbReference type="ChEBI" id="CHEBI:57692"/>
    </cofactor>
</comment>
<dbReference type="PANTHER" id="PTHR43400">
    <property type="entry name" value="FUMARATE REDUCTASE"/>
    <property type="match status" value="1"/>
</dbReference>
<evidence type="ECO:0000256" key="3">
    <source>
        <dbReference type="ARBA" id="ARBA00022827"/>
    </source>
</evidence>
<dbReference type="InterPro" id="IPR036188">
    <property type="entry name" value="FAD/NAD-bd_sf"/>
</dbReference>
<organism evidence="6 7">
    <name type="scientific">Paraburkholderia panacisoli</name>
    <dbReference type="NCBI Taxonomy" id="2603818"/>
    <lineage>
        <taxon>Bacteria</taxon>
        <taxon>Pseudomonadati</taxon>
        <taxon>Pseudomonadota</taxon>
        <taxon>Betaproteobacteria</taxon>
        <taxon>Burkholderiales</taxon>
        <taxon>Burkholderiaceae</taxon>
        <taxon>Paraburkholderia</taxon>
    </lineage>
</organism>
<dbReference type="InterPro" id="IPR003953">
    <property type="entry name" value="FAD-dep_OxRdtase_2_FAD-bd"/>
</dbReference>
<dbReference type="GO" id="GO:0016491">
    <property type="term" value="F:oxidoreductase activity"/>
    <property type="evidence" value="ECO:0007669"/>
    <property type="project" value="UniProtKB-KW"/>
</dbReference>
<feature type="domain" description="FAD-dependent oxidoreductase 2 FAD-binding" evidence="5">
    <location>
        <begin position="19"/>
        <end position="533"/>
    </location>
</feature>
<proteinExistence type="predicted"/>
<dbReference type="SUPFAM" id="SSF56425">
    <property type="entry name" value="Succinate dehydrogenase/fumarate reductase flavoprotein, catalytic domain"/>
    <property type="match status" value="1"/>
</dbReference>
<dbReference type="Pfam" id="PF00890">
    <property type="entry name" value="FAD_binding_2"/>
    <property type="match status" value="1"/>
</dbReference>
<keyword evidence="3" id="KW-0274">FAD</keyword>
<dbReference type="InterPro" id="IPR027477">
    <property type="entry name" value="Succ_DH/fumarate_Rdtase_cat_sf"/>
</dbReference>
<keyword evidence="7" id="KW-1185">Reference proteome</keyword>
<comment type="caution">
    <text evidence="6">The sequence shown here is derived from an EMBL/GenBank/DDBJ whole genome shotgun (WGS) entry which is preliminary data.</text>
</comment>
<evidence type="ECO:0000313" key="7">
    <source>
        <dbReference type="Proteomes" id="UP000325273"/>
    </source>
</evidence>
<dbReference type="SUPFAM" id="SSF51905">
    <property type="entry name" value="FAD/NAD(P)-binding domain"/>
    <property type="match status" value="1"/>
</dbReference>
<dbReference type="Proteomes" id="UP000325273">
    <property type="component" value="Unassembled WGS sequence"/>
</dbReference>
<evidence type="ECO:0000256" key="1">
    <source>
        <dbReference type="ARBA" id="ARBA00001974"/>
    </source>
</evidence>
<protein>
    <submittedName>
        <fullName evidence="6">FAD-dependent oxidoreductase</fullName>
    </submittedName>
</protein>
<dbReference type="AlphaFoldDB" id="A0A5B0FXT1"/>
<keyword evidence="4" id="KW-0560">Oxidoreductase</keyword>
<dbReference type="EMBL" id="VTUZ01000112">
    <property type="protein sequence ID" value="KAA0996086.1"/>
    <property type="molecule type" value="Genomic_DNA"/>
</dbReference>
<dbReference type="PANTHER" id="PTHR43400:SF10">
    <property type="entry name" value="3-OXOSTEROID 1-DEHYDROGENASE"/>
    <property type="match status" value="1"/>
</dbReference>
<evidence type="ECO:0000259" key="5">
    <source>
        <dbReference type="Pfam" id="PF00890"/>
    </source>
</evidence>
<evidence type="ECO:0000313" key="6">
    <source>
        <dbReference type="EMBL" id="KAA0996086.1"/>
    </source>
</evidence>
<dbReference type="Gene3D" id="3.50.50.60">
    <property type="entry name" value="FAD/NAD(P)-binding domain"/>
    <property type="match status" value="2"/>
</dbReference>
<name>A0A5B0FXT1_9BURK</name>
<gene>
    <name evidence="6" type="ORF">FVF58_50655</name>
</gene>
<dbReference type="GO" id="GO:0008202">
    <property type="term" value="P:steroid metabolic process"/>
    <property type="evidence" value="ECO:0007669"/>
    <property type="project" value="UniProtKB-ARBA"/>
</dbReference>
<keyword evidence="2" id="KW-0285">Flavoprotein</keyword>